<accession>A0ABU6D359</accession>
<dbReference type="InterPro" id="IPR001851">
    <property type="entry name" value="ABC_transp_permease"/>
</dbReference>
<feature type="transmembrane region" description="Helical" evidence="7">
    <location>
        <begin position="197"/>
        <end position="215"/>
    </location>
</feature>
<evidence type="ECO:0000256" key="7">
    <source>
        <dbReference type="SAM" id="Phobius"/>
    </source>
</evidence>
<keyword evidence="2" id="KW-1003">Cell membrane</keyword>
<feature type="transmembrane region" description="Helical" evidence="7">
    <location>
        <begin position="114"/>
        <end position="137"/>
    </location>
</feature>
<evidence type="ECO:0000256" key="2">
    <source>
        <dbReference type="ARBA" id="ARBA00022475"/>
    </source>
</evidence>
<protein>
    <submittedName>
        <fullName evidence="8">ABC transporter permease</fullName>
    </submittedName>
</protein>
<evidence type="ECO:0000256" key="3">
    <source>
        <dbReference type="ARBA" id="ARBA00022692"/>
    </source>
</evidence>
<reference evidence="9" key="1">
    <citation type="submission" date="2023-07" db="EMBL/GenBank/DDBJ databases">
        <title>The carbon used by Thiothrix.</title>
        <authorList>
            <person name="Chen L."/>
        </authorList>
    </citation>
    <scope>NUCLEOTIDE SEQUENCE [LARGE SCALE GENOMIC DNA]</scope>
</reference>
<feature type="transmembrane region" description="Helical" evidence="7">
    <location>
        <begin position="92"/>
        <end position="108"/>
    </location>
</feature>
<dbReference type="Pfam" id="PF02653">
    <property type="entry name" value="BPD_transp_2"/>
    <property type="match status" value="1"/>
</dbReference>
<evidence type="ECO:0000256" key="5">
    <source>
        <dbReference type="ARBA" id="ARBA00023136"/>
    </source>
</evidence>
<dbReference type="PANTHER" id="PTHR47089:SF1">
    <property type="entry name" value="GUANOSINE ABC TRANSPORTER PERMEASE PROTEIN NUPP"/>
    <property type="match status" value="1"/>
</dbReference>
<dbReference type="Proteomes" id="UP001308005">
    <property type="component" value="Unassembled WGS sequence"/>
</dbReference>
<comment type="caution">
    <text evidence="8">The sequence shown here is derived from an EMBL/GenBank/DDBJ whole genome shotgun (WGS) entry which is preliminary data.</text>
</comment>
<comment type="subcellular location">
    <subcellularLocation>
        <location evidence="1">Cell inner membrane</location>
        <topology evidence="1">Multi-pass membrane protein</topology>
    </subcellularLocation>
</comment>
<feature type="region of interest" description="Disordered" evidence="6">
    <location>
        <begin position="353"/>
        <end position="373"/>
    </location>
</feature>
<keyword evidence="5 7" id="KW-0472">Membrane</keyword>
<name>A0ABU6D359_9GAMM</name>
<organism evidence="8 9">
    <name type="scientific">Candidatus Thiothrix phosphatis</name>
    <dbReference type="NCBI Taxonomy" id="3112415"/>
    <lineage>
        <taxon>Bacteria</taxon>
        <taxon>Pseudomonadati</taxon>
        <taxon>Pseudomonadota</taxon>
        <taxon>Gammaproteobacteria</taxon>
        <taxon>Thiotrichales</taxon>
        <taxon>Thiotrichaceae</taxon>
        <taxon>Thiothrix</taxon>
    </lineage>
</organism>
<proteinExistence type="predicted"/>
<evidence type="ECO:0000256" key="1">
    <source>
        <dbReference type="ARBA" id="ARBA00004429"/>
    </source>
</evidence>
<dbReference type="PANTHER" id="PTHR47089">
    <property type="entry name" value="ABC TRANSPORTER, PERMEASE PROTEIN"/>
    <property type="match status" value="1"/>
</dbReference>
<feature type="transmembrane region" description="Helical" evidence="7">
    <location>
        <begin position="15"/>
        <end position="37"/>
    </location>
</feature>
<feature type="transmembrane region" description="Helical" evidence="7">
    <location>
        <begin position="281"/>
        <end position="310"/>
    </location>
</feature>
<keyword evidence="4 7" id="KW-1133">Transmembrane helix</keyword>
<dbReference type="CDD" id="cd06580">
    <property type="entry name" value="TM_PBP1_transp_TpRbsC_like"/>
    <property type="match status" value="1"/>
</dbReference>
<feature type="transmembrane region" description="Helical" evidence="7">
    <location>
        <begin position="146"/>
        <end position="164"/>
    </location>
</feature>
<dbReference type="RefSeq" id="WP_324698000.1">
    <property type="nucleotide sequence ID" value="NZ_JAYMYJ010000152.1"/>
</dbReference>
<gene>
    <name evidence="8" type="ORF">VSS37_19775</name>
</gene>
<evidence type="ECO:0000313" key="9">
    <source>
        <dbReference type="Proteomes" id="UP001308005"/>
    </source>
</evidence>
<dbReference type="EMBL" id="JAYMYJ010000152">
    <property type="protein sequence ID" value="MEB4593226.1"/>
    <property type="molecule type" value="Genomic_DNA"/>
</dbReference>
<feature type="transmembrane region" description="Helical" evidence="7">
    <location>
        <begin position="57"/>
        <end position="80"/>
    </location>
</feature>
<feature type="compositionally biased region" description="Low complexity" evidence="6">
    <location>
        <begin position="354"/>
        <end position="373"/>
    </location>
</feature>
<evidence type="ECO:0000256" key="4">
    <source>
        <dbReference type="ARBA" id="ARBA00022989"/>
    </source>
</evidence>
<keyword evidence="3 7" id="KW-0812">Transmembrane</keyword>
<feature type="transmembrane region" description="Helical" evidence="7">
    <location>
        <begin position="322"/>
        <end position="345"/>
    </location>
</feature>
<evidence type="ECO:0000313" key="8">
    <source>
        <dbReference type="EMBL" id="MEB4593226.1"/>
    </source>
</evidence>
<keyword evidence="9" id="KW-1185">Reference proteome</keyword>
<evidence type="ECO:0000256" key="6">
    <source>
        <dbReference type="SAM" id="MobiDB-lite"/>
    </source>
</evidence>
<sequence>MIKLTPRPQPSQQMLWLSPLLAIALMLVVGMIVFTLLGQNPLKAFHAFFIEPVNDLYGIGELFIKASPLALIALGLSVGFRANVWNIGAEGQLTMGAIAAGGVALWFYDSESHFVLPLMLIAGALGGMLWAAIPAFLRTRFNTSEILVSLMLVYVAELVLSWLVHGPWRDPDGFGFPQSKQFSDSALLPVLLEGTRAHAGLLITLVALAVTYVFLRWSVVAFQMRVAGLAPRAADYAGFNAKRTIWIGLLAGGAAAGLAGTSEIAGPIGQLSIPLSPGYGFAAIIVAFVGRLNPIGILLASLLMALLYLGGESAQMQLALPAAVSGVFQGLLLFFLLATDVLINFRISWGGGRPKPAAAAPQAVAKPVMEGEQ</sequence>